<evidence type="ECO:0000313" key="6">
    <source>
        <dbReference type="Proteomes" id="UP000077787"/>
    </source>
</evidence>
<dbReference type="InterPro" id="IPR009061">
    <property type="entry name" value="DNA-bd_dom_put_sf"/>
</dbReference>
<evidence type="ECO:0000256" key="1">
    <source>
        <dbReference type="ARBA" id="ARBA00023015"/>
    </source>
</evidence>
<dbReference type="GO" id="GO:0003677">
    <property type="term" value="F:DNA binding"/>
    <property type="evidence" value="ECO:0007669"/>
    <property type="project" value="UniProtKB-KW"/>
</dbReference>
<dbReference type="PROSITE" id="PS50937">
    <property type="entry name" value="HTH_MERR_2"/>
    <property type="match status" value="1"/>
</dbReference>
<dbReference type="Pfam" id="PF13411">
    <property type="entry name" value="MerR_1"/>
    <property type="match status" value="1"/>
</dbReference>
<dbReference type="SMART" id="SM00422">
    <property type="entry name" value="HTH_MERR"/>
    <property type="match status" value="1"/>
</dbReference>
<dbReference type="Gene3D" id="1.10.1660.10">
    <property type="match status" value="1"/>
</dbReference>
<dbReference type="GO" id="GO:0003700">
    <property type="term" value="F:DNA-binding transcription factor activity"/>
    <property type="evidence" value="ECO:0007669"/>
    <property type="project" value="InterPro"/>
</dbReference>
<evidence type="ECO:0000313" key="5">
    <source>
        <dbReference type="EMBL" id="ANF27267.1"/>
    </source>
</evidence>
<accession>A0A172WVE4</accession>
<dbReference type="InterPro" id="IPR000551">
    <property type="entry name" value="MerR-type_HTH_dom"/>
</dbReference>
<dbReference type="InterPro" id="IPR047057">
    <property type="entry name" value="MerR_fam"/>
</dbReference>
<organism evidence="5 6">
    <name type="scientific">Stutzerimonas stutzeri</name>
    <name type="common">Pseudomonas stutzeri</name>
    <dbReference type="NCBI Taxonomy" id="316"/>
    <lineage>
        <taxon>Bacteria</taxon>
        <taxon>Pseudomonadati</taxon>
        <taxon>Pseudomonadota</taxon>
        <taxon>Gammaproteobacteria</taxon>
        <taxon>Pseudomonadales</taxon>
        <taxon>Pseudomonadaceae</taxon>
        <taxon>Stutzerimonas</taxon>
    </lineage>
</organism>
<keyword evidence="2" id="KW-0238">DNA-binding</keyword>
<proteinExistence type="predicted"/>
<dbReference type="PANTHER" id="PTHR30204">
    <property type="entry name" value="REDOX-CYCLING DRUG-SENSING TRANSCRIPTIONAL ACTIVATOR SOXR"/>
    <property type="match status" value="1"/>
</dbReference>
<dbReference type="SUPFAM" id="SSF46955">
    <property type="entry name" value="Putative DNA-binding domain"/>
    <property type="match status" value="1"/>
</dbReference>
<protein>
    <submittedName>
        <fullName evidence="5">Helix-turn-helix-type transcriptional regulator</fullName>
    </submittedName>
</protein>
<evidence type="ECO:0000259" key="4">
    <source>
        <dbReference type="PROSITE" id="PS50937"/>
    </source>
</evidence>
<dbReference type="Proteomes" id="UP000077787">
    <property type="component" value="Chromosome"/>
</dbReference>
<evidence type="ECO:0000256" key="3">
    <source>
        <dbReference type="ARBA" id="ARBA00023163"/>
    </source>
</evidence>
<dbReference type="CDD" id="cd01104">
    <property type="entry name" value="HTH_MlrA-CarA"/>
    <property type="match status" value="1"/>
</dbReference>
<sequence>MTLTIDDEIDPSREDGWFPIREVSRLTGVNPVTLRAWERRYGLIVPRRTPKGHRLYDDSHVKRIQSILKWLNRGVAVGQVKQLLDARQSINPTEHNQWAGMHDQMYRAVTDLSERQLDDSLNRALSLYPPLTLCKHLLMPLLLSLEQRWTSSFGAELERGLFCSWLRTKLGTRIYHSNRQHSGAPLLLMTLCEQRFEPGLWLSAWLVSSAGCPAEVIEWSVPLAELPLALERIKPRGLLLYASQSLDSGYLKRQLPRLADPHGMPLLLAGPAASIHLAELRDVPGLTLAIDPLAALEVLQDGPLLENPKGYRE</sequence>
<dbReference type="RefSeq" id="WP_064482342.1">
    <property type="nucleotide sequence ID" value="NZ_CP015641.1"/>
</dbReference>
<dbReference type="EMBL" id="CP015641">
    <property type="protein sequence ID" value="ANF27267.1"/>
    <property type="molecule type" value="Genomic_DNA"/>
</dbReference>
<reference evidence="5 6" key="1">
    <citation type="submission" date="2016-05" db="EMBL/GenBank/DDBJ databases">
        <title>Genome sequence of Pseudomonas stutzeri 273 and identification of the exopolysaccharide biosynthesis locus.</title>
        <authorList>
            <person name="Wu S."/>
            <person name="Sun C."/>
        </authorList>
    </citation>
    <scope>NUCLEOTIDE SEQUENCE [LARGE SCALE GENOMIC DNA]</scope>
    <source>
        <strain evidence="5 6">273</strain>
    </source>
</reference>
<name>A0A172WVE4_STUST</name>
<evidence type="ECO:0000256" key="2">
    <source>
        <dbReference type="ARBA" id="ARBA00023125"/>
    </source>
</evidence>
<dbReference type="AlphaFoldDB" id="A0A172WVE4"/>
<keyword evidence="1" id="KW-0805">Transcription regulation</keyword>
<keyword evidence="3" id="KW-0804">Transcription</keyword>
<dbReference type="PANTHER" id="PTHR30204:SF67">
    <property type="entry name" value="HTH-TYPE TRANSCRIPTIONAL REGULATOR MLRA-RELATED"/>
    <property type="match status" value="1"/>
</dbReference>
<feature type="domain" description="HTH merR-type" evidence="4">
    <location>
        <begin position="17"/>
        <end position="86"/>
    </location>
</feature>
<gene>
    <name evidence="5" type="ORF">PS273GM_20080</name>
</gene>
<dbReference type="OrthoDB" id="9800334at2"/>